<reference evidence="3" key="1">
    <citation type="submission" date="2020-10" db="EMBL/GenBank/DDBJ databases">
        <title>Genomic Encyclopedia of Type Strains, Phase IV (KMG-IV): sequencing the most valuable type-strain genomes for metagenomic binning, comparative biology and taxonomic classification.</title>
        <authorList>
            <person name="Goeker M."/>
        </authorList>
    </citation>
    <scope>NUCLEOTIDE SEQUENCE</scope>
    <source>
        <strain evidence="3">DSM 13886</strain>
    </source>
</reference>
<evidence type="ECO:0000313" key="3">
    <source>
        <dbReference type="EMBL" id="MBE1556592.1"/>
    </source>
</evidence>
<evidence type="ECO:0000259" key="2">
    <source>
        <dbReference type="Pfam" id="PF13038"/>
    </source>
</evidence>
<protein>
    <recommendedName>
        <fullName evidence="2">DUF3899 domain-containing protein</fullName>
    </recommendedName>
</protein>
<feature type="transmembrane region" description="Helical" evidence="1">
    <location>
        <begin position="32"/>
        <end position="50"/>
    </location>
</feature>
<feature type="transmembrane region" description="Helical" evidence="1">
    <location>
        <begin position="103"/>
        <end position="124"/>
    </location>
</feature>
<organism evidence="3 4">
    <name type="scientific">Sporosarcina limicola</name>
    <dbReference type="NCBI Taxonomy" id="34101"/>
    <lineage>
        <taxon>Bacteria</taxon>
        <taxon>Bacillati</taxon>
        <taxon>Bacillota</taxon>
        <taxon>Bacilli</taxon>
        <taxon>Bacillales</taxon>
        <taxon>Caryophanaceae</taxon>
        <taxon>Sporosarcina</taxon>
    </lineage>
</organism>
<evidence type="ECO:0000313" key="4">
    <source>
        <dbReference type="Proteomes" id="UP000658225"/>
    </source>
</evidence>
<accession>A0A927RGK0</accession>
<evidence type="ECO:0000256" key="1">
    <source>
        <dbReference type="SAM" id="Phobius"/>
    </source>
</evidence>
<feature type="domain" description="DUF3899" evidence="2">
    <location>
        <begin position="31"/>
        <end position="110"/>
    </location>
</feature>
<gene>
    <name evidence="3" type="ORF">H4683_003717</name>
</gene>
<dbReference type="RefSeq" id="WP_192600221.1">
    <property type="nucleotide sequence ID" value="NZ_JADBEL010000030.1"/>
</dbReference>
<dbReference type="Proteomes" id="UP000658225">
    <property type="component" value="Unassembled WGS sequence"/>
</dbReference>
<dbReference type="InterPro" id="IPR025007">
    <property type="entry name" value="DUF3899"/>
</dbReference>
<name>A0A927RGK0_9BACL</name>
<dbReference type="AlphaFoldDB" id="A0A927RGK0"/>
<sequence>MKINVFVASVSIIVWLVVSIMKNLSFLEITNLTFIVGIITLVMYAIIVIIESKFLNLVTNGFKKLNYLIFPQSRASKRAEKLVDSDHKLIEWKLSVKEILKKVTAIISITTLSISFVCLALYYWA</sequence>
<dbReference type="Pfam" id="PF13038">
    <property type="entry name" value="DUF3899"/>
    <property type="match status" value="1"/>
</dbReference>
<proteinExistence type="predicted"/>
<comment type="caution">
    <text evidence="3">The sequence shown here is derived from an EMBL/GenBank/DDBJ whole genome shotgun (WGS) entry which is preliminary data.</text>
</comment>
<keyword evidence="1" id="KW-0472">Membrane</keyword>
<dbReference type="EMBL" id="JADBEL010000030">
    <property type="protein sequence ID" value="MBE1556592.1"/>
    <property type="molecule type" value="Genomic_DNA"/>
</dbReference>
<keyword evidence="1" id="KW-0812">Transmembrane</keyword>
<keyword evidence="4" id="KW-1185">Reference proteome</keyword>
<feature type="transmembrane region" description="Helical" evidence="1">
    <location>
        <begin position="5"/>
        <end position="26"/>
    </location>
</feature>
<keyword evidence="1" id="KW-1133">Transmembrane helix</keyword>